<dbReference type="EMBL" id="CP003137">
    <property type="protein sequence ID" value="AEV95432.1"/>
    <property type="molecule type" value="Genomic_DNA"/>
</dbReference>
<dbReference type="HOGENOM" id="CLU_141575_0_1_9"/>
<sequence length="114" mass="12944">MKILFSDDAYEKVRPFFTEDTVGIIDLDDGIGPFSNELLENGLKYQLIIIKKKQLPDSYNILFGSSLGDFYVNADTFRYLETNLKISLNLKWDTMALKANSGLLENNLTLLSLV</sequence>
<evidence type="ECO:0000313" key="3">
    <source>
        <dbReference type="Proteomes" id="UP000005444"/>
    </source>
</evidence>
<dbReference type="AlphaFoldDB" id="G8PDU7"/>
<protein>
    <recommendedName>
        <fullName evidence="1">Core domain-containing protein</fullName>
    </recommendedName>
</protein>
<evidence type="ECO:0000259" key="1">
    <source>
        <dbReference type="Pfam" id="PF01521"/>
    </source>
</evidence>
<accession>G8PDU7</accession>
<name>G8PDU7_PEDCP</name>
<reference evidence="2 3" key="1">
    <citation type="journal article" date="2012" name="J. Bacteriol.">
        <title>Complete Genome Sequence of the Beer Spoilage Organism Pediococcus claussenii ATCC BAA-344T.</title>
        <authorList>
            <person name="Pittet V."/>
            <person name="Abegunde T."/>
            <person name="Marfleet T."/>
            <person name="Haakensen M."/>
            <person name="Morrow K."/>
            <person name="Jayaprakash T."/>
            <person name="Schroeder K."/>
            <person name="Trost B."/>
            <person name="Byrns S."/>
            <person name="Bergsveinson J."/>
            <person name="Kusalik A."/>
            <person name="Ziola B."/>
        </authorList>
    </citation>
    <scope>NUCLEOTIDE SEQUENCE [LARGE SCALE GENOMIC DNA]</scope>
    <source>
        <strain evidence="2 3">ATCC BAA-344</strain>
    </source>
</reference>
<gene>
    <name evidence="2" type="ordered locus">PECL_1170</name>
</gene>
<keyword evidence="3" id="KW-1185">Reference proteome</keyword>
<dbReference type="InterPro" id="IPR000361">
    <property type="entry name" value="ATAP_core_dom"/>
</dbReference>
<evidence type="ECO:0000313" key="2">
    <source>
        <dbReference type="EMBL" id="AEV95432.1"/>
    </source>
</evidence>
<dbReference type="PATRIC" id="fig|701521.8.peg.1112"/>
<proteinExistence type="predicted"/>
<dbReference type="Gene3D" id="2.60.300.12">
    <property type="entry name" value="HesB-like domain"/>
    <property type="match status" value="1"/>
</dbReference>
<dbReference type="InterPro" id="IPR035903">
    <property type="entry name" value="HesB-like_dom_sf"/>
</dbReference>
<dbReference type="KEGG" id="pce:PECL_1170"/>
<organism evidence="2 3">
    <name type="scientific">Pediococcus claussenii (strain ATCC BAA-344 / DSM 14800 / JCM 18046 / KCTC 3811 / LMG 21948 / P06)</name>
    <dbReference type="NCBI Taxonomy" id="701521"/>
    <lineage>
        <taxon>Bacteria</taxon>
        <taxon>Bacillati</taxon>
        <taxon>Bacillota</taxon>
        <taxon>Bacilli</taxon>
        <taxon>Lactobacillales</taxon>
        <taxon>Lactobacillaceae</taxon>
        <taxon>Pediococcus</taxon>
    </lineage>
</organism>
<dbReference type="RefSeq" id="WP_014215628.1">
    <property type="nucleotide sequence ID" value="NC_016605.1"/>
</dbReference>
<dbReference type="SUPFAM" id="SSF89360">
    <property type="entry name" value="HesB-like domain"/>
    <property type="match status" value="1"/>
</dbReference>
<dbReference type="STRING" id="701521.PECL_1170"/>
<dbReference type="Proteomes" id="UP000005444">
    <property type="component" value="Chromosome"/>
</dbReference>
<dbReference type="Pfam" id="PF01521">
    <property type="entry name" value="Fe-S_biosyn"/>
    <property type="match status" value="1"/>
</dbReference>
<feature type="domain" description="Core" evidence="1">
    <location>
        <begin position="1"/>
        <end position="110"/>
    </location>
</feature>